<protein>
    <submittedName>
        <fullName evidence="1">Uncharacterized protein</fullName>
    </submittedName>
</protein>
<name>A0A174I111_9FIRM</name>
<reference evidence="1 3" key="1">
    <citation type="submission" date="2015-09" db="EMBL/GenBank/DDBJ databases">
        <authorList>
            <consortium name="Pathogen Informatics"/>
        </authorList>
    </citation>
    <scope>NUCLEOTIDE SEQUENCE [LARGE SCALE GENOMIC DNA]</scope>
    <source>
        <strain evidence="1 3">2789STDY5834865</strain>
    </source>
</reference>
<reference evidence="2 4" key="2">
    <citation type="submission" date="2018-06" db="EMBL/GenBank/DDBJ databases">
        <authorList>
            <consortium name="Pathogen Informatics"/>
            <person name="Doyle S."/>
        </authorList>
    </citation>
    <scope>NUCLEOTIDE SEQUENCE [LARGE SCALE GENOMIC DNA]</scope>
    <source>
        <strain evidence="2 4">NCTC11224</strain>
    </source>
</reference>
<proteinExistence type="predicted"/>
<dbReference type="Proteomes" id="UP000251853">
    <property type="component" value="Unassembled WGS sequence"/>
</dbReference>
<evidence type="ECO:0000313" key="1">
    <source>
        <dbReference type="EMBL" id="CUO79058.1"/>
    </source>
</evidence>
<dbReference type="AlphaFoldDB" id="A0A174I111"/>
<evidence type="ECO:0000313" key="2">
    <source>
        <dbReference type="EMBL" id="SQB11492.1"/>
    </source>
</evidence>
<dbReference type="Proteomes" id="UP000095512">
    <property type="component" value="Unassembled WGS sequence"/>
</dbReference>
<organism evidence="1 3">
    <name type="scientific">Enterocloster clostridioformis</name>
    <dbReference type="NCBI Taxonomy" id="1531"/>
    <lineage>
        <taxon>Bacteria</taxon>
        <taxon>Bacillati</taxon>
        <taxon>Bacillota</taxon>
        <taxon>Clostridia</taxon>
        <taxon>Lachnospirales</taxon>
        <taxon>Lachnospiraceae</taxon>
        <taxon>Enterocloster</taxon>
    </lineage>
</organism>
<dbReference type="EMBL" id="UAVW01000009">
    <property type="protein sequence ID" value="SQB11492.1"/>
    <property type="molecule type" value="Genomic_DNA"/>
</dbReference>
<keyword evidence="4" id="KW-1185">Reference proteome</keyword>
<gene>
    <name evidence="1" type="ORF">ERS852480_01917</name>
    <name evidence="2" type="ORF">NCTC11224_02873</name>
</gene>
<evidence type="ECO:0000313" key="4">
    <source>
        <dbReference type="Proteomes" id="UP000251853"/>
    </source>
</evidence>
<dbReference type="RefSeq" id="WP_263870233.1">
    <property type="nucleotide sequence ID" value="NZ_JAIWZC010000001.1"/>
</dbReference>
<evidence type="ECO:0000313" key="3">
    <source>
        <dbReference type="Proteomes" id="UP000095512"/>
    </source>
</evidence>
<dbReference type="EMBL" id="CZAB01000013">
    <property type="protein sequence ID" value="CUO79058.1"/>
    <property type="molecule type" value="Genomic_DNA"/>
</dbReference>
<sequence>MKVYVKVRMKAEFIYDLLLFNQGYPASWSIFWVLRLLSPEASC</sequence>
<accession>A0A174I111</accession>